<dbReference type="AlphaFoldDB" id="A0A921FQF1"/>
<keyword evidence="5 13" id="KW-0220">Diaminopimelate biosynthesis</keyword>
<dbReference type="RefSeq" id="WP_303907910.1">
    <property type="nucleotide sequence ID" value="NZ_DYXC01000142.1"/>
</dbReference>
<comment type="catalytic activity">
    <reaction evidence="12 13">
        <text>(S)-2,3,4,5-tetrahydrodipicolinate + NAD(+) + H2O = (2S,4S)-4-hydroxy-2,3,4,5-tetrahydrodipicolinate + NADH + H(+)</text>
        <dbReference type="Rhea" id="RHEA:35323"/>
        <dbReference type="ChEBI" id="CHEBI:15377"/>
        <dbReference type="ChEBI" id="CHEBI:15378"/>
        <dbReference type="ChEBI" id="CHEBI:16845"/>
        <dbReference type="ChEBI" id="CHEBI:57540"/>
        <dbReference type="ChEBI" id="CHEBI:57945"/>
        <dbReference type="ChEBI" id="CHEBI:67139"/>
        <dbReference type="EC" id="1.17.1.8"/>
    </reaction>
</comment>
<dbReference type="PANTHER" id="PTHR20836">
    <property type="entry name" value="DIHYDRODIPICOLINATE REDUCTASE"/>
    <property type="match status" value="1"/>
</dbReference>
<feature type="domain" description="Dihydrodipicolinate reductase C-terminal" evidence="15">
    <location>
        <begin position="120"/>
        <end position="254"/>
    </location>
</feature>
<protein>
    <recommendedName>
        <fullName evidence="10 13">4-hydroxy-tetrahydrodipicolinate reductase</fullName>
        <shortName evidence="13">HTPA reductase</shortName>
        <ecNumber evidence="10 13">1.17.1.8</ecNumber>
    </recommendedName>
</protein>
<evidence type="ECO:0000256" key="9">
    <source>
        <dbReference type="ARBA" id="ARBA00037922"/>
    </source>
</evidence>
<dbReference type="NCBIfam" id="TIGR00036">
    <property type="entry name" value="dapB"/>
    <property type="match status" value="1"/>
</dbReference>
<dbReference type="EMBL" id="DYXC01000142">
    <property type="protein sequence ID" value="HJF15567.1"/>
    <property type="molecule type" value="Genomic_DNA"/>
</dbReference>
<feature type="binding site" evidence="13">
    <location>
        <begin position="113"/>
        <end position="116"/>
    </location>
    <ligand>
        <name>NAD(+)</name>
        <dbReference type="ChEBI" id="CHEBI:57540"/>
    </ligand>
</feature>
<comment type="caution">
    <text evidence="13">Lacks conserved residue(s) required for the propagation of feature annotation.</text>
</comment>
<dbReference type="Gene3D" id="3.30.360.10">
    <property type="entry name" value="Dihydrodipicolinate Reductase, domain 2"/>
    <property type="match status" value="1"/>
</dbReference>
<dbReference type="HAMAP" id="MF_00102">
    <property type="entry name" value="DapB"/>
    <property type="match status" value="1"/>
</dbReference>
<evidence type="ECO:0000313" key="17">
    <source>
        <dbReference type="Proteomes" id="UP000703315"/>
    </source>
</evidence>
<comment type="similarity">
    <text evidence="1 13">Belongs to the DapB family.</text>
</comment>
<keyword evidence="8 13" id="KW-0457">Lysine biosynthesis</keyword>
<dbReference type="InterPro" id="IPR022664">
    <property type="entry name" value="DapB_N_CS"/>
</dbReference>
<evidence type="ECO:0000256" key="5">
    <source>
        <dbReference type="ARBA" id="ARBA00022915"/>
    </source>
</evidence>
<accession>A0A921FQF1</accession>
<evidence type="ECO:0000259" key="14">
    <source>
        <dbReference type="Pfam" id="PF01113"/>
    </source>
</evidence>
<feature type="active site" description="Proton donor/acceptor" evidence="13">
    <location>
        <position position="143"/>
    </location>
</feature>
<comment type="catalytic activity">
    <reaction evidence="11 13">
        <text>(S)-2,3,4,5-tetrahydrodipicolinate + NADP(+) + H2O = (2S,4S)-4-hydroxy-2,3,4,5-tetrahydrodipicolinate + NADPH + H(+)</text>
        <dbReference type="Rhea" id="RHEA:35331"/>
        <dbReference type="ChEBI" id="CHEBI:15377"/>
        <dbReference type="ChEBI" id="CHEBI:15378"/>
        <dbReference type="ChEBI" id="CHEBI:16845"/>
        <dbReference type="ChEBI" id="CHEBI:57783"/>
        <dbReference type="ChEBI" id="CHEBI:58349"/>
        <dbReference type="ChEBI" id="CHEBI:67139"/>
        <dbReference type="EC" id="1.17.1.8"/>
    </reaction>
</comment>
<sequence length="258" mass="27286">MSSQTVTPQEPLRVAIVGATGKMGKHAIDAVNAATDMELVATLSSKSELTEITDANASHVLDLTVPDVSPQVAQYAVNHGLHAVIGTSGWTEEKRAVLESQLAERPEIGVLIAPNFSIGSVLATRFAAQAAPYFDSVEIIEMHHPNKVDAPSGTAVRTAEMIAAARQRADVGPSPDATQHDPDHARGAQIDGINVHAVRLAGLEAHQEVLMGTPGQQLVLRHDAFDRASYMPGVLLGLRTVASRPGLAYGLDAYLDLD</sequence>
<evidence type="ECO:0000256" key="6">
    <source>
        <dbReference type="ARBA" id="ARBA00023002"/>
    </source>
</evidence>
<keyword evidence="3 13" id="KW-0028">Amino-acid biosynthesis</keyword>
<evidence type="ECO:0000313" key="16">
    <source>
        <dbReference type="EMBL" id="HJF15567.1"/>
    </source>
</evidence>
<dbReference type="GO" id="GO:0005829">
    <property type="term" value="C:cytosol"/>
    <property type="evidence" value="ECO:0007669"/>
    <property type="project" value="TreeGrafter"/>
</dbReference>
<evidence type="ECO:0000256" key="7">
    <source>
        <dbReference type="ARBA" id="ARBA00023027"/>
    </source>
</evidence>
<reference evidence="16" key="2">
    <citation type="submission" date="2021-09" db="EMBL/GenBank/DDBJ databases">
        <authorList>
            <person name="Gilroy R."/>
        </authorList>
    </citation>
    <scope>NUCLEOTIDE SEQUENCE</scope>
    <source>
        <strain evidence="16">ChiHjej13B12-14962</strain>
    </source>
</reference>
<gene>
    <name evidence="13 16" type="primary">dapB</name>
    <name evidence="16" type="ORF">K8V32_12355</name>
</gene>
<dbReference type="PROSITE" id="PS01298">
    <property type="entry name" value="DAPB"/>
    <property type="match status" value="1"/>
</dbReference>
<evidence type="ECO:0000256" key="4">
    <source>
        <dbReference type="ARBA" id="ARBA00022857"/>
    </source>
</evidence>
<evidence type="ECO:0000259" key="15">
    <source>
        <dbReference type="Pfam" id="PF05173"/>
    </source>
</evidence>
<evidence type="ECO:0000256" key="11">
    <source>
        <dbReference type="ARBA" id="ARBA00049080"/>
    </source>
</evidence>
<evidence type="ECO:0000256" key="12">
    <source>
        <dbReference type="ARBA" id="ARBA00049396"/>
    </source>
</evidence>
<dbReference type="GO" id="GO:0009089">
    <property type="term" value="P:lysine biosynthetic process via diaminopimelate"/>
    <property type="evidence" value="ECO:0007669"/>
    <property type="project" value="UniProtKB-UniRule"/>
</dbReference>
<dbReference type="GO" id="GO:0008839">
    <property type="term" value="F:4-hydroxy-tetrahydrodipicolinate reductase"/>
    <property type="evidence" value="ECO:0007669"/>
    <property type="project" value="UniProtKB-UniRule"/>
</dbReference>
<comment type="caution">
    <text evidence="16">The sequence shown here is derived from an EMBL/GenBank/DDBJ whole genome shotgun (WGS) entry which is preliminary data.</text>
</comment>
<dbReference type="CDD" id="cd02274">
    <property type="entry name" value="DHDPR_N"/>
    <property type="match status" value="1"/>
</dbReference>
<keyword evidence="6 13" id="KW-0560">Oxidoreductase</keyword>
<keyword evidence="4 13" id="KW-0521">NADP</keyword>
<feature type="binding site" evidence="13">
    <location>
        <begin position="86"/>
        <end position="88"/>
    </location>
    <ligand>
        <name>NAD(+)</name>
        <dbReference type="ChEBI" id="CHEBI:57540"/>
    </ligand>
</feature>
<evidence type="ECO:0000256" key="13">
    <source>
        <dbReference type="HAMAP-Rule" id="MF_00102"/>
    </source>
</evidence>
<comment type="subunit">
    <text evidence="13">Homotetramer.</text>
</comment>
<dbReference type="PIRSF" id="PIRSF000161">
    <property type="entry name" value="DHPR"/>
    <property type="match status" value="1"/>
</dbReference>
<dbReference type="InterPro" id="IPR036291">
    <property type="entry name" value="NAD(P)-bd_dom_sf"/>
</dbReference>
<dbReference type="EC" id="1.17.1.8" evidence="10 13"/>
<feature type="domain" description="Dihydrodipicolinate reductase N-terminal" evidence="14">
    <location>
        <begin position="13"/>
        <end position="116"/>
    </location>
</feature>
<comment type="function">
    <text evidence="13">Catalyzes the conversion of 4-hydroxy-tetrahydrodipicolinate (HTPA) to tetrahydrodipicolinate.</text>
</comment>
<dbReference type="InterPro" id="IPR023940">
    <property type="entry name" value="DHDPR_bac"/>
</dbReference>
<feature type="binding site" evidence="13">
    <location>
        <begin position="18"/>
        <end position="23"/>
    </location>
    <ligand>
        <name>NAD(+)</name>
        <dbReference type="ChEBI" id="CHEBI:57540"/>
    </ligand>
</feature>
<dbReference type="GO" id="GO:0019877">
    <property type="term" value="P:diaminopimelate biosynthetic process"/>
    <property type="evidence" value="ECO:0007669"/>
    <property type="project" value="UniProtKB-UniRule"/>
</dbReference>
<dbReference type="Pfam" id="PF05173">
    <property type="entry name" value="DapB_C"/>
    <property type="match status" value="1"/>
</dbReference>
<dbReference type="Pfam" id="PF01113">
    <property type="entry name" value="DapB_N"/>
    <property type="match status" value="1"/>
</dbReference>
<dbReference type="GO" id="GO:0050661">
    <property type="term" value="F:NADP binding"/>
    <property type="evidence" value="ECO:0007669"/>
    <property type="project" value="UniProtKB-UniRule"/>
</dbReference>
<dbReference type="Gene3D" id="3.40.50.720">
    <property type="entry name" value="NAD(P)-binding Rossmann-like Domain"/>
    <property type="match status" value="1"/>
</dbReference>
<evidence type="ECO:0000256" key="10">
    <source>
        <dbReference type="ARBA" id="ARBA00038983"/>
    </source>
</evidence>
<dbReference type="InterPro" id="IPR022663">
    <property type="entry name" value="DapB_C"/>
</dbReference>
<dbReference type="Proteomes" id="UP000703315">
    <property type="component" value="Unassembled WGS sequence"/>
</dbReference>
<dbReference type="FunFam" id="3.30.360.10:FF:000009">
    <property type="entry name" value="4-hydroxy-tetrahydrodipicolinate reductase"/>
    <property type="match status" value="1"/>
</dbReference>
<dbReference type="SUPFAM" id="SSF55347">
    <property type="entry name" value="Glyceraldehyde-3-phosphate dehydrogenase-like, C-terminal domain"/>
    <property type="match status" value="1"/>
</dbReference>
<evidence type="ECO:0000256" key="2">
    <source>
        <dbReference type="ARBA" id="ARBA00022490"/>
    </source>
</evidence>
<comment type="caution">
    <text evidence="13">Was originally thought to be a dihydrodipicolinate reductase (DHDPR), catalyzing the conversion of dihydrodipicolinate to tetrahydrodipicolinate. However, it was shown in E.coli that the substrate of the enzymatic reaction is not dihydrodipicolinate (DHDP) but in fact (2S,4S)-4-hydroxy-2,3,4,5-tetrahydrodipicolinic acid (HTPA), the product released by the DapA-catalyzed reaction.</text>
</comment>
<comment type="subcellular location">
    <subcellularLocation>
        <location evidence="13">Cytoplasm</location>
    </subcellularLocation>
</comment>
<feature type="binding site" evidence="13">
    <location>
        <position position="46"/>
    </location>
    <ligand>
        <name>NADP(+)</name>
        <dbReference type="ChEBI" id="CHEBI:58349"/>
    </ligand>
</feature>
<evidence type="ECO:0000256" key="8">
    <source>
        <dbReference type="ARBA" id="ARBA00023154"/>
    </source>
</evidence>
<feature type="binding site" evidence="13">
    <location>
        <begin position="153"/>
        <end position="154"/>
    </location>
    <ligand>
        <name>(S)-2,3,4,5-tetrahydrodipicolinate</name>
        <dbReference type="ChEBI" id="CHEBI:16845"/>
    </ligand>
</feature>
<reference evidence="16" key="1">
    <citation type="journal article" date="2021" name="PeerJ">
        <title>Extensive microbial diversity within the chicken gut microbiome revealed by metagenomics and culture.</title>
        <authorList>
            <person name="Gilroy R."/>
            <person name="Ravi A."/>
            <person name="Getino M."/>
            <person name="Pursley I."/>
            <person name="Horton D.L."/>
            <person name="Alikhan N.F."/>
            <person name="Baker D."/>
            <person name="Gharbi K."/>
            <person name="Hall N."/>
            <person name="Watson M."/>
            <person name="Adriaenssens E.M."/>
            <person name="Foster-Nyarko E."/>
            <person name="Jarju S."/>
            <person name="Secka A."/>
            <person name="Antonio M."/>
            <person name="Oren A."/>
            <person name="Chaudhuri R.R."/>
            <person name="La Ragione R."/>
            <person name="Hildebrand F."/>
            <person name="Pallen M.J."/>
        </authorList>
    </citation>
    <scope>NUCLEOTIDE SEQUENCE</scope>
    <source>
        <strain evidence="16">ChiHjej13B12-14962</strain>
    </source>
</reference>
<evidence type="ECO:0000256" key="1">
    <source>
        <dbReference type="ARBA" id="ARBA00006642"/>
    </source>
</evidence>
<dbReference type="PANTHER" id="PTHR20836:SF0">
    <property type="entry name" value="4-HYDROXY-TETRAHYDRODIPICOLINATE REDUCTASE 1, CHLOROPLASTIC-RELATED"/>
    <property type="match status" value="1"/>
</dbReference>
<feature type="binding site" evidence="13">
    <location>
        <position position="144"/>
    </location>
    <ligand>
        <name>(S)-2,3,4,5-tetrahydrodipicolinate</name>
        <dbReference type="ChEBI" id="CHEBI:16845"/>
    </ligand>
</feature>
<evidence type="ECO:0000256" key="3">
    <source>
        <dbReference type="ARBA" id="ARBA00022605"/>
    </source>
</evidence>
<dbReference type="SUPFAM" id="SSF51735">
    <property type="entry name" value="NAD(P)-binding Rossmann-fold domains"/>
    <property type="match status" value="1"/>
</dbReference>
<organism evidence="16 17">
    <name type="scientific">Enteractinococcus helveticum</name>
    <dbReference type="NCBI Taxonomy" id="1837282"/>
    <lineage>
        <taxon>Bacteria</taxon>
        <taxon>Bacillati</taxon>
        <taxon>Actinomycetota</taxon>
        <taxon>Actinomycetes</taxon>
        <taxon>Micrococcales</taxon>
        <taxon>Micrococcaceae</taxon>
    </lineage>
</organism>
<proteinExistence type="inferred from homology"/>
<comment type="pathway">
    <text evidence="9 13">Amino-acid biosynthesis; L-lysine biosynthesis via DAP pathway; (S)-tetrahydrodipicolinate from L-aspartate: step 4/4.</text>
</comment>
<keyword evidence="2 13" id="KW-0963">Cytoplasm</keyword>
<dbReference type="GO" id="GO:0016726">
    <property type="term" value="F:oxidoreductase activity, acting on CH or CH2 groups, NAD or NADP as acceptor"/>
    <property type="evidence" value="ECO:0007669"/>
    <property type="project" value="UniProtKB-UniRule"/>
</dbReference>
<dbReference type="GO" id="GO:0051287">
    <property type="term" value="F:NAD binding"/>
    <property type="evidence" value="ECO:0007669"/>
    <property type="project" value="UniProtKB-UniRule"/>
</dbReference>
<name>A0A921FQF1_9MICC</name>
<feature type="active site" description="Proton donor" evidence="13">
    <location>
        <position position="147"/>
    </location>
</feature>
<keyword evidence="7 13" id="KW-0520">NAD</keyword>
<dbReference type="InterPro" id="IPR000846">
    <property type="entry name" value="DapB_N"/>
</dbReference>